<evidence type="ECO:0000313" key="2">
    <source>
        <dbReference type="EMBL" id="GIE64325.1"/>
    </source>
</evidence>
<accession>A0ABQ4B0Y7</accession>
<dbReference type="InterPro" id="IPR056128">
    <property type="entry name" value="DUF7711"/>
</dbReference>
<protein>
    <recommendedName>
        <fullName evidence="1">DUF7711 domain-containing protein</fullName>
    </recommendedName>
</protein>
<dbReference type="Pfam" id="PF24821">
    <property type="entry name" value="DUF7711"/>
    <property type="match status" value="1"/>
</dbReference>
<reference evidence="2 3" key="1">
    <citation type="submission" date="2021-01" db="EMBL/GenBank/DDBJ databases">
        <title>Whole genome shotgun sequence of Actinoplanes palleronii NBRC 14916.</title>
        <authorList>
            <person name="Komaki H."/>
            <person name="Tamura T."/>
        </authorList>
    </citation>
    <scope>NUCLEOTIDE SEQUENCE [LARGE SCALE GENOMIC DNA]</scope>
    <source>
        <strain evidence="2 3">NBRC 14916</strain>
    </source>
</reference>
<proteinExistence type="predicted"/>
<feature type="domain" description="DUF7711" evidence="1">
    <location>
        <begin position="1"/>
        <end position="193"/>
    </location>
</feature>
<comment type="caution">
    <text evidence="2">The sequence shown here is derived from an EMBL/GenBank/DDBJ whole genome shotgun (WGS) entry which is preliminary data.</text>
</comment>
<evidence type="ECO:0000313" key="3">
    <source>
        <dbReference type="Proteomes" id="UP000624709"/>
    </source>
</evidence>
<gene>
    <name evidence="2" type="ORF">Apa02nite_004330</name>
</gene>
<organism evidence="2 3">
    <name type="scientific">Actinoplanes palleronii</name>
    <dbReference type="NCBI Taxonomy" id="113570"/>
    <lineage>
        <taxon>Bacteria</taxon>
        <taxon>Bacillati</taxon>
        <taxon>Actinomycetota</taxon>
        <taxon>Actinomycetes</taxon>
        <taxon>Micromonosporales</taxon>
        <taxon>Micromonosporaceae</taxon>
        <taxon>Actinoplanes</taxon>
    </lineage>
</organism>
<evidence type="ECO:0000259" key="1">
    <source>
        <dbReference type="Pfam" id="PF24821"/>
    </source>
</evidence>
<dbReference type="RefSeq" id="WP_203823582.1">
    <property type="nucleotide sequence ID" value="NZ_BAAATY010000005.1"/>
</dbReference>
<keyword evidence="3" id="KW-1185">Reference proteome</keyword>
<name>A0ABQ4B0Y7_9ACTN</name>
<dbReference type="EMBL" id="BOMS01000009">
    <property type="protein sequence ID" value="GIE64325.1"/>
    <property type="molecule type" value="Genomic_DNA"/>
</dbReference>
<dbReference type="Proteomes" id="UP000624709">
    <property type="component" value="Unassembled WGS sequence"/>
</dbReference>
<sequence>MKYGTAVKRLQTIAGRCQHVGDLDELLLVGAYAFGAVLDEPGDLDFVQVAFVLDLPPDDLPWHTQPQSCSSMPYFLQIDKGGVDWFWRSASRPVSNHRIVRPLRIWSREGGPDAVALDALRRGEAEELRPAAPDAAELREQLTAELATSLAHLRRVEGSYWEREWRRDNRGGGTYPENHLWDATHGYLDLLDTLS</sequence>